<evidence type="ECO:0000256" key="2">
    <source>
        <dbReference type="ARBA" id="ARBA00022448"/>
    </source>
</evidence>
<dbReference type="PANTHER" id="PTHR43820:SF6">
    <property type="entry name" value="ABC TRANSPORTER ATP-BINDING PROTEIN"/>
    <property type="match status" value="1"/>
</dbReference>
<evidence type="ECO:0000313" key="7">
    <source>
        <dbReference type="EMBL" id="QEA07628.1"/>
    </source>
</evidence>
<accession>A0A5B8RI75</accession>
<organism evidence="7">
    <name type="scientific">uncultured organism</name>
    <dbReference type="NCBI Taxonomy" id="155900"/>
    <lineage>
        <taxon>unclassified sequences</taxon>
        <taxon>environmental samples</taxon>
    </lineage>
</organism>
<dbReference type="PANTHER" id="PTHR43820">
    <property type="entry name" value="HIGH-AFFINITY BRANCHED-CHAIN AMINO ACID TRANSPORT ATP-BINDING PROTEIN LIVF"/>
    <property type="match status" value="1"/>
</dbReference>
<dbReference type="SUPFAM" id="SSF52540">
    <property type="entry name" value="P-loop containing nucleoside triphosphate hydrolases"/>
    <property type="match status" value="1"/>
</dbReference>
<dbReference type="InterPro" id="IPR027417">
    <property type="entry name" value="P-loop_NTPase"/>
</dbReference>
<comment type="similarity">
    <text evidence="1">Belongs to the ABC transporter superfamily.</text>
</comment>
<keyword evidence="3" id="KW-0547">Nucleotide-binding</keyword>
<sequence>MTVPPGSIRGLIGLNGAGKSTVMKTACGFLTPRRGRVRFDGEEITGIATHRLLRRGISLIPQESSLFPHLSVEDNLRLPLRAARRAGLSSDDALERTLERFPEIHGKLRADAGSLSGGQQKMVEFAKAHMLRPRLCLIDEPSIGLSPKIAGEVFGWIRQFADEGMAILLVDHNIRKVIELSDYTYVLTLGEVTAEGPRSQFEGDMHEQVREWLGLNF</sequence>
<dbReference type="Pfam" id="PF00005">
    <property type="entry name" value="ABC_tran"/>
    <property type="match status" value="1"/>
</dbReference>
<gene>
    <name evidence="7" type="primary">livF_16</name>
    <name evidence="7" type="ORF">KBTEX_03987</name>
</gene>
<keyword evidence="4 7" id="KW-0067">ATP-binding</keyword>
<evidence type="ECO:0000256" key="1">
    <source>
        <dbReference type="ARBA" id="ARBA00005417"/>
    </source>
</evidence>
<name>A0A5B8RI75_9ZZZZ</name>
<dbReference type="AlphaFoldDB" id="A0A5B8RI75"/>
<keyword evidence="5" id="KW-0029">Amino-acid transport</keyword>
<dbReference type="GO" id="GO:0005524">
    <property type="term" value="F:ATP binding"/>
    <property type="evidence" value="ECO:0007669"/>
    <property type="project" value="UniProtKB-KW"/>
</dbReference>
<dbReference type="SMART" id="SM00382">
    <property type="entry name" value="AAA"/>
    <property type="match status" value="1"/>
</dbReference>
<keyword evidence="2" id="KW-0813">Transport</keyword>
<proteinExistence type="inferred from homology"/>
<dbReference type="Gene3D" id="3.40.50.300">
    <property type="entry name" value="P-loop containing nucleotide triphosphate hydrolases"/>
    <property type="match status" value="1"/>
</dbReference>
<evidence type="ECO:0000256" key="5">
    <source>
        <dbReference type="ARBA" id="ARBA00022970"/>
    </source>
</evidence>
<reference evidence="7" key="1">
    <citation type="submission" date="2019-06" db="EMBL/GenBank/DDBJ databases">
        <authorList>
            <person name="Murdoch R.W."/>
            <person name="Fathepure B."/>
        </authorList>
    </citation>
    <scope>NUCLEOTIDE SEQUENCE</scope>
</reference>
<feature type="domain" description="ABC transporter" evidence="6">
    <location>
        <begin position="1"/>
        <end position="214"/>
    </location>
</feature>
<protein>
    <submittedName>
        <fullName evidence="7">High-affinity branched-chain amino acid transport ATP-binding protein LivF</fullName>
    </submittedName>
</protein>
<evidence type="ECO:0000256" key="4">
    <source>
        <dbReference type="ARBA" id="ARBA00022840"/>
    </source>
</evidence>
<dbReference type="GO" id="GO:0016887">
    <property type="term" value="F:ATP hydrolysis activity"/>
    <property type="evidence" value="ECO:0007669"/>
    <property type="project" value="InterPro"/>
</dbReference>
<dbReference type="InterPro" id="IPR003593">
    <property type="entry name" value="AAA+_ATPase"/>
</dbReference>
<dbReference type="EMBL" id="MN079300">
    <property type="protein sequence ID" value="QEA07628.1"/>
    <property type="molecule type" value="Genomic_DNA"/>
</dbReference>
<dbReference type="InterPro" id="IPR052156">
    <property type="entry name" value="BCAA_Transport_ATP-bd_LivF"/>
</dbReference>
<dbReference type="InterPro" id="IPR003439">
    <property type="entry name" value="ABC_transporter-like_ATP-bd"/>
</dbReference>
<dbReference type="GO" id="GO:0015658">
    <property type="term" value="F:branched-chain amino acid transmembrane transporter activity"/>
    <property type="evidence" value="ECO:0007669"/>
    <property type="project" value="TreeGrafter"/>
</dbReference>
<dbReference type="PROSITE" id="PS50893">
    <property type="entry name" value="ABC_TRANSPORTER_2"/>
    <property type="match status" value="1"/>
</dbReference>
<evidence type="ECO:0000256" key="3">
    <source>
        <dbReference type="ARBA" id="ARBA00022741"/>
    </source>
</evidence>
<dbReference type="GO" id="GO:0015807">
    <property type="term" value="P:L-amino acid transport"/>
    <property type="evidence" value="ECO:0007669"/>
    <property type="project" value="TreeGrafter"/>
</dbReference>
<evidence type="ECO:0000259" key="6">
    <source>
        <dbReference type="PROSITE" id="PS50893"/>
    </source>
</evidence>